<organism evidence="2 3">
    <name type="scientific">Aegilops tauschii subsp. strangulata</name>
    <name type="common">Goatgrass</name>
    <dbReference type="NCBI Taxonomy" id="200361"/>
    <lineage>
        <taxon>Eukaryota</taxon>
        <taxon>Viridiplantae</taxon>
        <taxon>Streptophyta</taxon>
        <taxon>Embryophyta</taxon>
        <taxon>Tracheophyta</taxon>
        <taxon>Spermatophyta</taxon>
        <taxon>Magnoliopsida</taxon>
        <taxon>Liliopsida</taxon>
        <taxon>Poales</taxon>
        <taxon>Poaceae</taxon>
        <taxon>BOP clade</taxon>
        <taxon>Pooideae</taxon>
        <taxon>Triticodae</taxon>
        <taxon>Triticeae</taxon>
        <taxon>Triticinae</taxon>
        <taxon>Aegilops</taxon>
    </lineage>
</organism>
<dbReference type="AlphaFoldDB" id="A0A453PFZ3"/>
<reference evidence="2" key="5">
    <citation type="journal article" date="2021" name="G3 (Bethesda)">
        <title>Aegilops tauschii genome assembly Aet v5.0 features greater sequence contiguity and improved annotation.</title>
        <authorList>
            <person name="Wang L."/>
            <person name="Zhu T."/>
            <person name="Rodriguez J.C."/>
            <person name="Deal K.R."/>
            <person name="Dubcovsky J."/>
            <person name="McGuire P.E."/>
            <person name="Lux T."/>
            <person name="Spannagl M."/>
            <person name="Mayer K.F.X."/>
            <person name="Baldrich P."/>
            <person name="Meyers B.C."/>
            <person name="Huo N."/>
            <person name="Gu Y.Q."/>
            <person name="Zhou H."/>
            <person name="Devos K.M."/>
            <person name="Bennetzen J.L."/>
            <person name="Unver T."/>
            <person name="Budak H."/>
            <person name="Gulick P.J."/>
            <person name="Galiba G."/>
            <person name="Kalapos B."/>
            <person name="Nelson D.R."/>
            <person name="Li P."/>
            <person name="You F.M."/>
            <person name="Luo M.C."/>
            <person name="Dvorak J."/>
        </authorList>
    </citation>
    <scope>NUCLEOTIDE SEQUENCE [LARGE SCALE GENOMIC DNA]</scope>
    <source>
        <strain evidence="2">cv. AL8/78</strain>
    </source>
</reference>
<reference evidence="3" key="1">
    <citation type="journal article" date="2014" name="Science">
        <title>Ancient hybridizations among the ancestral genomes of bread wheat.</title>
        <authorList>
            <consortium name="International Wheat Genome Sequencing Consortium,"/>
            <person name="Marcussen T."/>
            <person name="Sandve S.R."/>
            <person name="Heier L."/>
            <person name="Spannagl M."/>
            <person name="Pfeifer M."/>
            <person name="Jakobsen K.S."/>
            <person name="Wulff B.B."/>
            <person name="Steuernagel B."/>
            <person name="Mayer K.F."/>
            <person name="Olsen O.A."/>
        </authorList>
    </citation>
    <scope>NUCLEOTIDE SEQUENCE [LARGE SCALE GENOMIC DNA]</scope>
    <source>
        <strain evidence="3">cv. AL8/78</strain>
    </source>
</reference>
<dbReference type="Gramene" id="AET6Gv20719300.7">
    <property type="protein sequence ID" value="AET6Gv20719300.7"/>
    <property type="gene ID" value="AET6Gv20719300"/>
</dbReference>
<accession>A0A453PFZ3</accession>
<reference evidence="2" key="3">
    <citation type="journal article" date="2017" name="Nature">
        <title>Genome sequence of the progenitor of the wheat D genome Aegilops tauschii.</title>
        <authorList>
            <person name="Luo M.C."/>
            <person name="Gu Y.Q."/>
            <person name="Puiu D."/>
            <person name="Wang H."/>
            <person name="Twardziok S.O."/>
            <person name="Deal K.R."/>
            <person name="Huo N."/>
            <person name="Zhu T."/>
            <person name="Wang L."/>
            <person name="Wang Y."/>
            <person name="McGuire P.E."/>
            <person name="Liu S."/>
            <person name="Long H."/>
            <person name="Ramasamy R.K."/>
            <person name="Rodriguez J.C."/>
            <person name="Van S.L."/>
            <person name="Yuan L."/>
            <person name="Wang Z."/>
            <person name="Xia Z."/>
            <person name="Xiao L."/>
            <person name="Anderson O.D."/>
            <person name="Ouyang S."/>
            <person name="Liang Y."/>
            <person name="Zimin A.V."/>
            <person name="Pertea G."/>
            <person name="Qi P."/>
            <person name="Bennetzen J.L."/>
            <person name="Dai X."/>
            <person name="Dawson M.W."/>
            <person name="Muller H.G."/>
            <person name="Kugler K."/>
            <person name="Rivarola-Duarte L."/>
            <person name="Spannagl M."/>
            <person name="Mayer K.F.X."/>
            <person name="Lu F.H."/>
            <person name="Bevan M.W."/>
            <person name="Leroy P."/>
            <person name="Li P."/>
            <person name="You F.M."/>
            <person name="Sun Q."/>
            <person name="Liu Z."/>
            <person name="Lyons E."/>
            <person name="Wicker T."/>
            <person name="Salzberg S.L."/>
            <person name="Devos K.M."/>
            <person name="Dvorak J."/>
        </authorList>
    </citation>
    <scope>NUCLEOTIDE SEQUENCE [LARGE SCALE GENOMIC DNA]</scope>
    <source>
        <strain evidence="2">cv. AL8/78</strain>
    </source>
</reference>
<proteinExistence type="predicted"/>
<sequence>QMPLCLPAVHRMMWWTLDLEFGGAEAEQLLILFYYQTNHRKGFGGRGIFLFFVVYDEAEVHFTGLMSRTNIPKRKQEKRSHGGKRWRSPNRAAAGEAPGALLQFIRARGASGQTNW</sequence>
<protein>
    <submittedName>
        <fullName evidence="2">Uncharacterized protein</fullName>
    </submittedName>
</protein>
<evidence type="ECO:0000256" key="1">
    <source>
        <dbReference type="SAM" id="MobiDB-lite"/>
    </source>
</evidence>
<evidence type="ECO:0000313" key="3">
    <source>
        <dbReference type="Proteomes" id="UP000015105"/>
    </source>
</evidence>
<dbReference type="Proteomes" id="UP000015105">
    <property type="component" value="Chromosome 6D"/>
</dbReference>
<reference evidence="3" key="2">
    <citation type="journal article" date="2017" name="Nat. Plants">
        <title>The Aegilops tauschii genome reveals multiple impacts of transposons.</title>
        <authorList>
            <person name="Zhao G."/>
            <person name="Zou C."/>
            <person name="Li K."/>
            <person name="Wang K."/>
            <person name="Li T."/>
            <person name="Gao L."/>
            <person name="Zhang X."/>
            <person name="Wang H."/>
            <person name="Yang Z."/>
            <person name="Liu X."/>
            <person name="Jiang W."/>
            <person name="Mao L."/>
            <person name="Kong X."/>
            <person name="Jiao Y."/>
            <person name="Jia J."/>
        </authorList>
    </citation>
    <scope>NUCLEOTIDE SEQUENCE [LARGE SCALE GENOMIC DNA]</scope>
    <source>
        <strain evidence="3">cv. AL8/78</strain>
    </source>
</reference>
<dbReference type="EnsemblPlants" id="AET6Gv20719300.7">
    <property type="protein sequence ID" value="AET6Gv20719300.7"/>
    <property type="gene ID" value="AET6Gv20719300"/>
</dbReference>
<reference evidence="2" key="4">
    <citation type="submission" date="2019-03" db="UniProtKB">
        <authorList>
            <consortium name="EnsemblPlants"/>
        </authorList>
    </citation>
    <scope>IDENTIFICATION</scope>
</reference>
<name>A0A453PFZ3_AEGTS</name>
<keyword evidence="3" id="KW-1185">Reference proteome</keyword>
<evidence type="ECO:0000313" key="2">
    <source>
        <dbReference type="EnsemblPlants" id="AET6Gv20719300.7"/>
    </source>
</evidence>
<feature type="region of interest" description="Disordered" evidence="1">
    <location>
        <begin position="71"/>
        <end position="97"/>
    </location>
</feature>
<feature type="compositionally biased region" description="Basic residues" evidence="1">
    <location>
        <begin position="71"/>
        <end position="88"/>
    </location>
</feature>